<evidence type="ECO:0000259" key="5">
    <source>
        <dbReference type="Pfam" id="PF03328"/>
    </source>
</evidence>
<dbReference type="SUPFAM" id="SSF51621">
    <property type="entry name" value="Phosphoenolpyruvate/pyruvate domain"/>
    <property type="match status" value="1"/>
</dbReference>
<gene>
    <name evidence="6" type="ORF">EWF95_00960</name>
</gene>
<accession>A0A544QQ44</accession>
<dbReference type="GO" id="GO:0046872">
    <property type="term" value="F:metal ion binding"/>
    <property type="evidence" value="ECO:0007669"/>
    <property type="project" value="UniProtKB-KW"/>
</dbReference>
<dbReference type="InterPro" id="IPR050251">
    <property type="entry name" value="HpcH-HpaI_aldolase"/>
</dbReference>
<organism evidence="6 7">
    <name type="scientific">Halonotius roseus</name>
    <dbReference type="NCBI Taxonomy" id="2511997"/>
    <lineage>
        <taxon>Archaea</taxon>
        <taxon>Methanobacteriati</taxon>
        <taxon>Methanobacteriota</taxon>
        <taxon>Stenosarchaea group</taxon>
        <taxon>Halobacteria</taxon>
        <taxon>Halobacteriales</taxon>
        <taxon>Haloferacaceae</taxon>
        <taxon>Halonotius</taxon>
    </lineage>
</organism>
<comment type="caution">
    <text evidence="6">The sequence shown here is derived from an EMBL/GenBank/DDBJ whole genome shotgun (WGS) entry which is preliminary data.</text>
</comment>
<dbReference type="Proteomes" id="UP000315385">
    <property type="component" value="Unassembled WGS sequence"/>
</dbReference>
<evidence type="ECO:0000313" key="6">
    <source>
        <dbReference type="EMBL" id="TQQ81546.1"/>
    </source>
</evidence>
<dbReference type="OrthoDB" id="142679at2157"/>
<reference evidence="6 7" key="1">
    <citation type="submission" date="2019-02" db="EMBL/GenBank/DDBJ databases">
        <title>Halonotius sp. a new haloqrchaeon isolated from saline water.</title>
        <authorList>
            <person name="Duran-Viseras A."/>
            <person name="Sanchez-Porro C."/>
            <person name="Ventosa A."/>
        </authorList>
    </citation>
    <scope>NUCLEOTIDE SEQUENCE [LARGE SCALE GENOMIC DNA]</scope>
    <source>
        <strain evidence="6 7">F9-27</strain>
    </source>
</reference>
<evidence type="ECO:0000256" key="4">
    <source>
        <dbReference type="SAM" id="MobiDB-lite"/>
    </source>
</evidence>
<keyword evidence="3" id="KW-0456">Lyase</keyword>
<dbReference type="PANTHER" id="PTHR30502:SF0">
    <property type="entry name" value="PHOSPHOENOLPYRUVATE CARBOXYLASE FAMILY PROTEIN"/>
    <property type="match status" value="1"/>
</dbReference>
<evidence type="ECO:0000313" key="7">
    <source>
        <dbReference type="Proteomes" id="UP000315385"/>
    </source>
</evidence>
<feature type="domain" description="HpcH/HpaI aldolase/citrate lyase" evidence="5">
    <location>
        <begin position="35"/>
        <end position="259"/>
    </location>
</feature>
<dbReference type="Gene3D" id="3.20.20.60">
    <property type="entry name" value="Phosphoenolpyruvate-binding domains"/>
    <property type="match status" value="1"/>
</dbReference>
<dbReference type="InterPro" id="IPR040442">
    <property type="entry name" value="Pyrv_kinase-like_dom_sf"/>
</dbReference>
<sequence>MTDTGTDNGTNKQTNNAIRRAVENDKPVFGTSAATFSPTMIEVFGELGLDFVWLDLEHGGPSPYDSTALEELTRAADVVDIELLVRIPMPEPSIVRKVVDAGVRTVLIPRVETAEELRPAIEAAYFSYDGDVGDRGVGIGRGSRWAGYADSHVGDADEDVLVGTMIENERALDNLESILSVPQLGFAFLGPADMEMSMSGGDPLTKSPDAVADGIDTTLEACLDAGVPAGRILNDPDAAADAVDDGFQIVRIGDDIGAVRQVLSDRLATVTAGEE</sequence>
<dbReference type="GO" id="GO:0005737">
    <property type="term" value="C:cytoplasm"/>
    <property type="evidence" value="ECO:0007669"/>
    <property type="project" value="TreeGrafter"/>
</dbReference>
<name>A0A544QQ44_9EURY</name>
<evidence type="ECO:0000256" key="2">
    <source>
        <dbReference type="ARBA" id="ARBA00022723"/>
    </source>
</evidence>
<proteinExistence type="inferred from homology"/>
<protein>
    <submittedName>
        <fullName evidence="6">Aldolase</fullName>
    </submittedName>
</protein>
<keyword evidence="7" id="KW-1185">Reference proteome</keyword>
<feature type="region of interest" description="Disordered" evidence="4">
    <location>
        <begin position="1"/>
        <end position="23"/>
    </location>
</feature>
<dbReference type="EMBL" id="SESI01000001">
    <property type="protein sequence ID" value="TQQ81546.1"/>
    <property type="molecule type" value="Genomic_DNA"/>
</dbReference>
<dbReference type="PANTHER" id="PTHR30502">
    <property type="entry name" value="2-KETO-3-DEOXY-L-RHAMNONATE ALDOLASE"/>
    <property type="match status" value="1"/>
</dbReference>
<dbReference type="RefSeq" id="WP_142442115.1">
    <property type="nucleotide sequence ID" value="NZ_SESI01000001.1"/>
</dbReference>
<dbReference type="Pfam" id="PF03328">
    <property type="entry name" value="HpcH_HpaI"/>
    <property type="match status" value="1"/>
</dbReference>
<dbReference type="GO" id="GO:0016832">
    <property type="term" value="F:aldehyde-lyase activity"/>
    <property type="evidence" value="ECO:0007669"/>
    <property type="project" value="TreeGrafter"/>
</dbReference>
<evidence type="ECO:0000256" key="1">
    <source>
        <dbReference type="ARBA" id="ARBA00005568"/>
    </source>
</evidence>
<dbReference type="InterPro" id="IPR005000">
    <property type="entry name" value="Aldolase/citrate-lyase_domain"/>
</dbReference>
<evidence type="ECO:0000256" key="3">
    <source>
        <dbReference type="ARBA" id="ARBA00023239"/>
    </source>
</evidence>
<dbReference type="AlphaFoldDB" id="A0A544QQ44"/>
<dbReference type="InterPro" id="IPR015813">
    <property type="entry name" value="Pyrv/PenolPyrv_kinase-like_dom"/>
</dbReference>
<keyword evidence="2" id="KW-0479">Metal-binding</keyword>
<feature type="compositionally biased region" description="Polar residues" evidence="4">
    <location>
        <begin position="1"/>
        <end position="17"/>
    </location>
</feature>
<comment type="similarity">
    <text evidence="1">Belongs to the HpcH/HpaI aldolase family.</text>
</comment>